<evidence type="ECO:0000313" key="2">
    <source>
        <dbReference type="Proteomes" id="UP001458880"/>
    </source>
</evidence>
<evidence type="ECO:0000313" key="1">
    <source>
        <dbReference type="EMBL" id="KAK9729963.1"/>
    </source>
</evidence>
<organism evidence="1 2">
    <name type="scientific">Popillia japonica</name>
    <name type="common">Japanese beetle</name>
    <dbReference type="NCBI Taxonomy" id="7064"/>
    <lineage>
        <taxon>Eukaryota</taxon>
        <taxon>Metazoa</taxon>
        <taxon>Ecdysozoa</taxon>
        <taxon>Arthropoda</taxon>
        <taxon>Hexapoda</taxon>
        <taxon>Insecta</taxon>
        <taxon>Pterygota</taxon>
        <taxon>Neoptera</taxon>
        <taxon>Endopterygota</taxon>
        <taxon>Coleoptera</taxon>
        <taxon>Polyphaga</taxon>
        <taxon>Scarabaeiformia</taxon>
        <taxon>Scarabaeidae</taxon>
        <taxon>Rutelinae</taxon>
        <taxon>Popillia</taxon>
    </lineage>
</organism>
<reference evidence="1 2" key="1">
    <citation type="journal article" date="2024" name="BMC Genomics">
        <title>De novo assembly and annotation of Popillia japonica's genome with initial clues to its potential as an invasive pest.</title>
        <authorList>
            <person name="Cucini C."/>
            <person name="Boschi S."/>
            <person name="Funari R."/>
            <person name="Cardaioli E."/>
            <person name="Iannotti N."/>
            <person name="Marturano G."/>
            <person name="Paoli F."/>
            <person name="Bruttini M."/>
            <person name="Carapelli A."/>
            <person name="Frati F."/>
            <person name="Nardi F."/>
        </authorList>
    </citation>
    <scope>NUCLEOTIDE SEQUENCE [LARGE SCALE GENOMIC DNA]</scope>
    <source>
        <strain evidence="1">DMR45628</strain>
    </source>
</reference>
<keyword evidence="2" id="KW-1185">Reference proteome</keyword>
<gene>
    <name evidence="1" type="ORF">QE152_g15591</name>
</gene>
<dbReference type="Proteomes" id="UP001458880">
    <property type="component" value="Unassembled WGS sequence"/>
</dbReference>
<dbReference type="AlphaFoldDB" id="A0AAW1L7W3"/>
<accession>A0AAW1L7W3</accession>
<dbReference type="EMBL" id="JASPKY010000155">
    <property type="protein sequence ID" value="KAK9729963.1"/>
    <property type="molecule type" value="Genomic_DNA"/>
</dbReference>
<name>A0AAW1L7W3_POPJA</name>
<protein>
    <submittedName>
        <fullName evidence="1">Uncharacterized protein</fullName>
    </submittedName>
</protein>
<comment type="caution">
    <text evidence="1">The sequence shown here is derived from an EMBL/GenBank/DDBJ whole genome shotgun (WGS) entry which is preliminary data.</text>
</comment>
<proteinExistence type="predicted"/>
<sequence length="91" mass="10322">MPAQEDAMIYKAMIRSKMDFGFILYLQNVKKDLCTLNGIRSFSNNPIMIQEGETPVHVRPKYLVSKFVLKSLAKERCVVGESLQKSPSKNA</sequence>